<proteinExistence type="predicted"/>
<dbReference type="AlphaFoldDB" id="A0A0B6Z4H4"/>
<gene>
    <name evidence="2" type="primary">ORF48579</name>
</gene>
<accession>A0A0B6Z4H4</accession>
<evidence type="ECO:0000256" key="1">
    <source>
        <dbReference type="SAM" id="MobiDB-lite"/>
    </source>
</evidence>
<protein>
    <submittedName>
        <fullName evidence="2">Uncharacterized protein</fullName>
    </submittedName>
</protein>
<feature type="non-terminal residue" evidence="2">
    <location>
        <position position="1"/>
    </location>
</feature>
<reference evidence="2" key="1">
    <citation type="submission" date="2014-12" db="EMBL/GenBank/DDBJ databases">
        <title>Insight into the proteome of Arion vulgaris.</title>
        <authorList>
            <person name="Aradska J."/>
            <person name="Bulat T."/>
            <person name="Smidak R."/>
            <person name="Sarate P."/>
            <person name="Gangsoo J."/>
            <person name="Sialana F."/>
            <person name="Bilban M."/>
            <person name="Lubec G."/>
        </authorList>
    </citation>
    <scope>NUCLEOTIDE SEQUENCE</scope>
    <source>
        <tissue evidence="2">Skin</tissue>
    </source>
</reference>
<dbReference type="EMBL" id="HACG01016654">
    <property type="protein sequence ID" value="CEK63519.1"/>
    <property type="molecule type" value="Transcribed_RNA"/>
</dbReference>
<evidence type="ECO:0000313" key="2">
    <source>
        <dbReference type="EMBL" id="CEK63519.1"/>
    </source>
</evidence>
<feature type="region of interest" description="Disordered" evidence="1">
    <location>
        <begin position="283"/>
        <end position="304"/>
    </location>
</feature>
<name>A0A0B6Z4H4_9EUPU</name>
<feature type="non-terminal residue" evidence="2">
    <location>
        <position position="316"/>
    </location>
</feature>
<sequence>GLGRKLDMKSADSKEVTEQSFMLHSDDFKHLFWNIRPAMARASTEQESDIIHSSSFLAQSSPKSSHRNVKQSSAITGSLDSLCFSEFDNCFYNPDSDLDSDSATEYRENRCTTPVIDWSYLNLVGNNNIPDIPLKCIVANSNRQLFKIPKSQQSYMFPKRTIEEVRLQSIVALPTRIEQQSLRKLSSTMLNTQTVLDNPIWSHIFCSEVSCFDTDGYCGCYEIVLDSILENVDGIESFEEASVNMDSVDELNNITASFNDEYEEDDWGINMKCEYQDEYESSSVDSRSISGHKQDKSGSFKNLDNNRLHRITGQNV</sequence>
<organism evidence="2">
    <name type="scientific">Arion vulgaris</name>
    <dbReference type="NCBI Taxonomy" id="1028688"/>
    <lineage>
        <taxon>Eukaryota</taxon>
        <taxon>Metazoa</taxon>
        <taxon>Spiralia</taxon>
        <taxon>Lophotrochozoa</taxon>
        <taxon>Mollusca</taxon>
        <taxon>Gastropoda</taxon>
        <taxon>Heterobranchia</taxon>
        <taxon>Euthyneura</taxon>
        <taxon>Panpulmonata</taxon>
        <taxon>Eupulmonata</taxon>
        <taxon>Stylommatophora</taxon>
        <taxon>Helicina</taxon>
        <taxon>Arionoidea</taxon>
        <taxon>Arionidae</taxon>
        <taxon>Arion</taxon>
    </lineage>
</organism>